<dbReference type="Gene3D" id="3.90.1150.10">
    <property type="entry name" value="Aspartate Aminotransferase, domain 1"/>
    <property type="match status" value="1"/>
</dbReference>
<name>A0A1H0FNT0_9ACTN</name>
<accession>A0A1H0FNT0</accession>
<dbReference type="PROSITE" id="PS00599">
    <property type="entry name" value="AA_TRANSFER_CLASS_2"/>
    <property type="match status" value="1"/>
</dbReference>
<protein>
    <submittedName>
        <fullName evidence="5">Capreomycidine synthase</fullName>
    </submittedName>
</protein>
<evidence type="ECO:0000259" key="4">
    <source>
        <dbReference type="Pfam" id="PF00155"/>
    </source>
</evidence>
<dbReference type="InterPro" id="IPR015424">
    <property type="entry name" value="PyrdxlP-dep_Trfase"/>
</dbReference>
<dbReference type="InterPro" id="IPR015421">
    <property type="entry name" value="PyrdxlP-dep_Trfase_major"/>
</dbReference>
<dbReference type="GO" id="GO:0030170">
    <property type="term" value="F:pyridoxal phosphate binding"/>
    <property type="evidence" value="ECO:0007669"/>
    <property type="project" value="InterPro"/>
</dbReference>
<evidence type="ECO:0000256" key="1">
    <source>
        <dbReference type="ARBA" id="ARBA00001933"/>
    </source>
</evidence>
<dbReference type="CDD" id="cd00609">
    <property type="entry name" value="AAT_like"/>
    <property type="match status" value="1"/>
</dbReference>
<feature type="domain" description="Aminotransferase class I/classII large" evidence="4">
    <location>
        <begin position="82"/>
        <end position="381"/>
    </location>
</feature>
<keyword evidence="6" id="KW-1185">Reference proteome</keyword>
<organism evidence="5 6">
    <name type="scientific">Actinacidiphila guanduensis</name>
    <dbReference type="NCBI Taxonomy" id="310781"/>
    <lineage>
        <taxon>Bacteria</taxon>
        <taxon>Bacillati</taxon>
        <taxon>Actinomycetota</taxon>
        <taxon>Actinomycetes</taxon>
        <taxon>Kitasatosporales</taxon>
        <taxon>Streptomycetaceae</taxon>
        <taxon>Actinacidiphila</taxon>
    </lineage>
</organism>
<comment type="cofactor">
    <cofactor evidence="1 3">
        <name>pyridoxal 5'-phosphate</name>
        <dbReference type="ChEBI" id="CHEBI:597326"/>
    </cofactor>
</comment>
<dbReference type="NCBIfam" id="TIGR03947">
    <property type="entry name" value="viomycin_VioD"/>
    <property type="match status" value="1"/>
</dbReference>
<dbReference type="EMBL" id="FNIE01000006">
    <property type="protein sequence ID" value="SDN96192.1"/>
    <property type="molecule type" value="Genomic_DNA"/>
</dbReference>
<reference evidence="5 6" key="1">
    <citation type="submission" date="2016-10" db="EMBL/GenBank/DDBJ databases">
        <authorList>
            <person name="de Groot N.N."/>
        </authorList>
    </citation>
    <scope>NUCLEOTIDE SEQUENCE [LARGE SCALE GENOMIC DNA]</scope>
    <source>
        <strain evidence="5 6">CGMCC 4.2022</strain>
    </source>
</reference>
<dbReference type="PANTHER" id="PTHR43510">
    <property type="entry name" value="AMINOTRANSFERASE FUNCTION, HYPOTHETICAL (EUROFUNG)"/>
    <property type="match status" value="1"/>
</dbReference>
<dbReference type="PANTHER" id="PTHR43510:SF1">
    <property type="entry name" value="AMINOTRANSFERASE FUNCTION, HYPOTHETICAL (EUROFUNG)"/>
    <property type="match status" value="1"/>
</dbReference>
<evidence type="ECO:0000256" key="2">
    <source>
        <dbReference type="ARBA" id="ARBA00022898"/>
    </source>
</evidence>
<dbReference type="RefSeq" id="WP_093785122.1">
    <property type="nucleotide sequence ID" value="NZ_FNIE01000006.1"/>
</dbReference>
<dbReference type="InterPro" id="IPR015422">
    <property type="entry name" value="PyrdxlP-dep_Trfase_small"/>
</dbReference>
<dbReference type="InterPro" id="IPR001917">
    <property type="entry name" value="Aminotrans_II_pyridoxalP_BS"/>
</dbReference>
<evidence type="ECO:0000313" key="6">
    <source>
        <dbReference type="Proteomes" id="UP000199341"/>
    </source>
</evidence>
<evidence type="ECO:0000256" key="3">
    <source>
        <dbReference type="RuleBase" id="RU003693"/>
    </source>
</evidence>
<dbReference type="Proteomes" id="UP000199341">
    <property type="component" value="Unassembled WGS sequence"/>
</dbReference>
<comment type="similarity">
    <text evidence="3">Belongs to the class-II pyridoxal-phosphate-dependent aminotransferase family.</text>
</comment>
<evidence type="ECO:0000313" key="5">
    <source>
        <dbReference type="EMBL" id="SDN96192.1"/>
    </source>
</evidence>
<dbReference type="SUPFAM" id="SSF53383">
    <property type="entry name" value="PLP-dependent transferases"/>
    <property type="match status" value="1"/>
</dbReference>
<dbReference type="AlphaFoldDB" id="A0A1H0FNT0"/>
<sequence length="397" mass="42899">MTNEPTRGDGDVPAAAAQALGDIEPALLEDWFRTRYFDARIDISSSGMQNYSLGRLRAMLGIDVADLDRLPFRDSPSLGCEPLRAAIAARYAPTRPERVMVTHGSTEGIFLALSAVVRPGDEVVVLSPVYQSLSSVAAALGARLRVWRLSGEQDFEPDLAHLAALITPKTRAVVVNFPHNPTGAMPDLDGYHRLLAMVEQAGCYLFWDAAFGELVYERSPLPDPAGFLDRCVSFGTMSKAFGLPGLRIGWCVAPQDVLAAMVRLRDYVTISTSPLNELLATRVMERVDTVVGPLREQARFNRLLLTSWAAEHAGLVRLPLPHGGVSAFPAFPGVDDTVALCDKLLDEHGVLLVPGVCFGHPDRVRLGFGGPTQDLQDGLAAVARAVGELSRPALDVR</sequence>
<dbReference type="InterPro" id="IPR004839">
    <property type="entry name" value="Aminotransferase_I/II_large"/>
</dbReference>
<dbReference type="Gene3D" id="3.40.640.10">
    <property type="entry name" value="Type I PLP-dependent aspartate aminotransferase-like (Major domain)"/>
    <property type="match status" value="1"/>
</dbReference>
<keyword evidence="2 3" id="KW-0663">Pyridoxal phosphate</keyword>
<dbReference type="Pfam" id="PF00155">
    <property type="entry name" value="Aminotran_1_2"/>
    <property type="match status" value="1"/>
</dbReference>
<gene>
    <name evidence="5" type="ORF">SAMN05216259_106366</name>
</gene>
<dbReference type="STRING" id="310781.SAMN05216259_106366"/>
<dbReference type="GO" id="GO:0016740">
    <property type="term" value="F:transferase activity"/>
    <property type="evidence" value="ECO:0007669"/>
    <property type="project" value="InterPro"/>
</dbReference>
<dbReference type="OrthoDB" id="9763453at2"/>
<proteinExistence type="inferred from homology"/>
<dbReference type="InterPro" id="IPR023965">
    <property type="entry name" value="Capreomycidine_synthase"/>
</dbReference>